<dbReference type="Gene3D" id="3.20.20.100">
    <property type="entry name" value="NADP-dependent oxidoreductase domain"/>
    <property type="match status" value="1"/>
</dbReference>
<organism evidence="2">
    <name type="scientific">Dendroctonus ponderosae</name>
    <name type="common">Mountain pine beetle</name>
    <dbReference type="NCBI Taxonomy" id="77166"/>
    <lineage>
        <taxon>Eukaryota</taxon>
        <taxon>Metazoa</taxon>
        <taxon>Ecdysozoa</taxon>
        <taxon>Arthropoda</taxon>
        <taxon>Hexapoda</taxon>
        <taxon>Insecta</taxon>
        <taxon>Pterygota</taxon>
        <taxon>Neoptera</taxon>
        <taxon>Endopterygota</taxon>
        <taxon>Coleoptera</taxon>
        <taxon>Polyphaga</taxon>
        <taxon>Cucujiformia</taxon>
        <taxon>Curculionidae</taxon>
        <taxon>Scolytinae</taxon>
        <taxon>Dendroctonus</taxon>
    </lineage>
</organism>
<feature type="non-terminal residue" evidence="2">
    <location>
        <position position="1"/>
    </location>
</feature>
<sequence>MEEVQKKGLAKTIGLSNFNKAQISRILENQASCTTN</sequence>
<dbReference type="InterPro" id="IPR036812">
    <property type="entry name" value="NAD(P)_OxRdtase_dom_sf"/>
</dbReference>
<proteinExistence type="predicted"/>
<evidence type="ECO:0008006" key="3">
    <source>
        <dbReference type="Google" id="ProtNLM"/>
    </source>
</evidence>
<dbReference type="EMBL" id="KB740392">
    <property type="protein sequence ID" value="ENN80756.1"/>
    <property type="molecule type" value="Genomic_DNA"/>
</dbReference>
<gene>
    <name evidence="2" type="ORF">YQE_01403</name>
    <name evidence="1" type="ORF">YQE_02828</name>
</gene>
<dbReference type="HOGENOM" id="CLU_3360229_0_0_1"/>
<reference evidence="2" key="1">
    <citation type="journal article" date="2013" name="Genome Biol.">
        <title>Draft genome of the mountain pine beetle, Dendroctonus ponderosae Hopkins, a major forest pest.</title>
        <authorList>
            <person name="Keeling C.I."/>
            <person name="Yuen M.M."/>
            <person name="Liao N.Y."/>
            <person name="Docking T.R."/>
            <person name="Chan S.K."/>
            <person name="Taylor G.A."/>
            <person name="Palmquist D.L."/>
            <person name="Jackman S.D."/>
            <person name="Nguyen A."/>
            <person name="Li M."/>
            <person name="Henderson H."/>
            <person name="Janes J.K."/>
            <person name="Zhao Y."/>
            <person name="Pandoh P."/>
            <person name="Moore R."/>
            <person name="Sperling F.A."/>
            <person name="Huber D.P."/>
            <person name="Birol I."/>
            <person name="Jones S.J."/>
            <person name="Bohlmann J."/>
        </authorList>
    </citation>
    <scope>NUCLEOTIDE SEQUENCE</scope>
</reference>
<dbReference type="InterPro" id="IPR018170">
    <property type="entry name" value="Aldo/ket_reductase_CS"/>
</dbReference>
<dbReference type="GO" id="GO:0016491">
    <property type="term" value="F:oxidoreductase activity"/>
    <property type="evidence" value="ECO:0007669"/>
    <property type="project" value="InterPro"/>
</dbReference>
<dbReference type="AlphaFoldDB" id="N6UKD6"/>
<accession>N6UKD6</accession>
<dbReference type="EMBL" id="KB739563">
    <property type="protein sequence ID" value="ENN82220.1"/>
    <property type="molecule type" value="Genomic_DNA"/>
</dbReference>
<evidence type="ECO:0000313" key="2">
    <source>
        <dbReference type="EMBL" id="ENN82220.1"/>
    </source>
</evidence>
<name>N6UKD6_DENPD</name>
<evidence type="ECO:0000313" key="1">
    <source>
        <dbReference type="EMBL" id="ENN80756.1"/>
    </source>
</evidence>
<protein>
    <recommendedName>
        <fullName evidence="3">NADP-dependent oxidoreductase domain-containing protein</fullName>
    </recommendedName>
</protein>
<dbReference type="PROSITE" id="PS00062">
    <property type="entry name" value="ALDOKETO_REDUCTASE_2"/>
    <property type="match status" value="1"/>
</dbReference>
<dbReference type="SUPFAM" id="SSF51430">
    <property type="entry name" value="NAD(P)-linked oxidoreductase"/>
    <property type="match status" value="1"/>
</dbReference>